<name>A0A1U7VDV6_NICSY</name>
<feature type="region of interest" description="Disordered" evidence="1">
    <location>
        <begin position="1"/>
        <end position="119"/>
    </location>
</feature>
<reference evidence="3" key="2">
    <citation type="submission" date="2025-08" db="UniProtKB">
        <authorList>
            <consortium name="RefSeq"/>
        </authorList>
    </citation>
    <scope>IDENTIFICATION</scope>
    <source>
        <tissue evidence="3">Leaf</tissue>
    </source>
</reference>
<dbReference type="GeneID" id="104212445"/>
<accession>A0A1U7VDV6</accession>
<evidence type="ECO:0000313" key="2">
    <source>
        <dbReference type="Proteomes" id="UP000189701"/>
    </source>
</evidence>
<dbReference type="AlphaFoldDB" id="A0A1U7VDV6"/>
<feature type="compositionally biased region" description="Polar residues" evidence="1">
    <location>
        <begin position="45"/>
        <end position="59"/>
    </location>
</feature>
<feature type="compositionally biased region" description="Polar residues" evidence="1">
    <location>
        <begin position="17"/>
        <end position="36"/>
    </location>
</feature>
<reference evidence="2" key="1">
    <citation type="journal article" date="2013" name="Genome Biol.">
        <title>Reference genomes and transcriptomes of Nicotiana sylvestris and Nicotiana tomentosiformis.</title>
        <authorList>
            <person name="Sierro N."/>
            <person name="Battey J.N."/>
            <person name="Ouadi S."/>
            <person name="Bovet L."/>
            <person name="Goepfert S."/>
            <person name="Bakaher N."/>
            <person name="Peitsch M.C."/>
            <person name="Ivanov N.V."/>
        </authorList>
    </citation>
    <scope>NUCLEOTIDE SEQUENCE [LARGE SCALE GENOMIC DNA]</scope>
</reference>
<dbReference type="Proteomes" id="UP000189701">
    <property type="component" value="Unplaced"/>
</dbReference>
<evidence type="ECO:0000313" key="3">
    <source>
        <dbReference type="RefSeq" id="XP_009760010.1"/>
    </source>
</evidence>
<feature type="compositionally biased region" description="Low complexity" evidence="1">
    <location>
        <begin position="69"/>
        <end position="86"/>
    </location>
</feature>
<organism evidence="2 3">
    <name type="scientific">Nicotiana sylvestris</name>
    <name type="common">Wood tobacco</name>
    <name type="synonym">South American tobacco</name>
    <dbReference type="NCBI Taxonomy" id="4096"/>
    <lineage>
        <taxon>Eukaryota</taxon>
        <taxon>Viridiplantae</taxon>
        <taxon>Streptophyta</taxon>
        <taxon>Embryophyta</taxon>
        <taxon>Tracheophyta</taxon>
        <taxon>Spermatophyta</taxon>
        <taxon>Magnoliopsida</taxon>
        <taxon>eudicotyledons</taxon>
        <taxon>Gunneridae</taxon>
        <taxon>Pentapetalae</taxon>
        <taxon>asterids</taxon>
        <taxon>lamiids</taxon>
        <taxon>Solanales</taxon>
        <taxon>Solanaceae</taxon>
        <taxon>Nicotianoideae</taxon>
        <taxon>Nicotianeae</taxon>
        <taxon>Nicotiana</taxon>
    </lineage>
</organism>
<proteinExistence type="predicted"/>
<dbReference type="KEGG" id="nsy:104212445"/>
<protein>
    <submittedName>
        <fullName evidence="3">Uncharacterized protein LOC104212445</fullName>
    </submittedName>
</protein>
<dbReference type="RefSeq" id="XP_009760010.1">
    <property type="nucleotide sequence ID" value="XM_009761708.1"/>
</dbReference>
<gene>
    <name evidence="3" type="primary">LOC104212445</name>
</gene>
<keyword evidence="2" id="KW-1185">Reference proteome</keyword>
<evidence type="ECO:0000256" key="1">
    <source>
        <dbReference type="SAM" id="MobiDB-lite"/>
    </source>
</evidence>
<sequence length="204" mass="23264">MAKSYMKEAPTIHANRESSSTNGSQPISLGRTYSQRAKTRDIDGSPSSKQQQIDVSQTDLKTHLSGHANGESSSTNGSSAKSNGSGEDSLRRMRSKSAKEREIGGSPSSKQRKLDVSQTDLRPTKKRKVFVVFVRKYAKPPSKVIITVIHEEELYTRLPWNQYLAFWISKAQYYRISGFPLAIQIWFYERWRYMHNSVIVSVWE</sequence>